<dbReference type="Proteomes" id="UP000003240">
    <property type="component" value="Unassembled WGS sequence"/>
</dbReference>
<dbReference type="RefSeq" id="WP_004093051.1">
    <property type="nucleotide sequence ID" value="NZ_AFGF01000025.1"/>
</dbReference>
<dbReference type="EMBL" id="AFGF01000025">
    <property type="protein sequence ID" value="EGO65204.1"/>
    <property type="molecule type" value="Genomic_DNA"/>
</dbReference>
<gene>
    <name evidence="1" type="ORF">ALO_03881</name>
</gene>
<dbReference type="STRING" id="1009370.ALO_03881"/>
<keyword evidence="2" id="KW-1185">Reference proteome</keyword>
<sequence>MPSLHNHQTTPVVTHLTRVCLNLPPAEDWHKAKGAPLTPDQVRQTGKLMQARMARAAAMMEVMAALGFDFESGKNAILCYSNTTEAYEIKRALRQAGFQDREFQIVLEYTRGWGML</sequence>
<proteinExistence type="predicted"/>
<evidence type="ECO:0000313" key="2">
    <source>
        <dbReference type="Proteomes" id="UP000003240"/>
    </source>
</evidence>
<reference evidence="1 2" key="1">
    <citation type="journal article" date="2011" name="EMBO J.">
        <title>Structural diversity of bacterial flagellar motors.</title>
        <authorList>
            <person name="Chen S."/>
            <person name="Beeby M."/>
            <person name="Murphy G.E."/>
            <person name="Leadbetter J.R."/>
            <person name="Hendrixson D.R."/>
            <person name="Briegel A."/>
            <person name="Li Z."/>
            <person name="Shi J."/>
            <person name="Tocheva E.I."/>
            <person name="Muller A."/>
            <person name="Dobro M.J."/>
            <person name="Jensen G.J."/>
        </authorList>
    </citation>
    <scope>NUCLEOTIDE SEQUENCE [LARGE SCALE GENOMIC DNA]</scope>
    <source>
        <strain evidence="1 2">DSM 6540</strain>
    </source>
</reference>
<name>F7NFE9_9FIRM</name>
<dbReference type="eggNOG" id="ENOG5033A6S">
    <property type="taxonomic scope" value="Bacteria"/>
</dbReference>
<dbReference type="OrthoDB" id="3174265at2"/>
<evidence type="ECO:0000313" key="1">
    <source>
        <dbReference type="EMBL" id="EGO65204.1"/>
    </source>
</evidence>
<comment type="caution">
    <text evidence="1">The sequence shown here is derived from an EMBL/GenBank/DDBJ whole genome shotgun (WGS) entry which is preliminary data.</text>
</comment>
<protein>
    <submittedName>
        <fullName evidence="1">Uncharacterized protein</fullName>
    </submittedName>
</protein>
<organism evidence="1 2">
    <name type="scientific">Acetonema longum DSM 6540</name>
    <dbReference type="NCBI Taxonomy" id="1009370"/>
    <lineage>
        <taxon>Bacteria</taxon>
        <taxon>Bacillati</taxon>
        <taxon>Bacillota</taxon>
        <taxon>Negativicutes</taxon>
        <taxon>Acetonemataceae</taxon>
        <taxon>Acetonema</taxon>
    </lineage>
</organism>
<dbReference type="AlphaFoldDB" id="F7NFE9"/>
<accession>F7NFE9</accession>